<dbReference type="Proteomes" id="UP000192408">
    <property type="component" value="Unassembled WGS sequence"/>
</dbReference>
<reference evidence="6" key="1">
    <citation type="submission" date="2017-04" db="EMBL/GenBank/DDBJ databases">
        <authorList>
            <person name="Varghese N."/>
            <person name="Submissions S."/>
        </authorList>
    </citation>
    <scope>NUCLEOTIDE SEQUENCE [LARGE SCALE GENOMIC DNA]</scope>
    <source>
        <strain evidence="6">DSM 23072</strain>
    </source>
</reference>
<gene>
    <name evidence="4" type="primary">napD</name>
    <name evidence="5" type="ORF">SAMN05660772_00432</name>
</gene>
<evidence type="ECO:0000313" key="5">
    <source>
        <dbReference type="EMBL" id="SMB79600.1"/>
    </source>
</evidence>
<keyword evidence="6" id="KW-1185">Reference proteome</keyword>
<name>A0A1W1UEW4_9PAST</name>
<keyword evidence="3 4" id="KW-0143">Chaperone</keyword>
<dbReference type="Pfam" id="PF03927">
    <property type="entry name" value="NapD"/>
    <property type="match status" value="1"/>
</dbReference>
<dbReference type="HAMAP" id="MF_02200">
    <property type="entry name" value="NapD"/>
    <property type="match status" value="1"/>
</dbReference>
<protein>
    <recommendedName>
        <fullName evidence="4">Chaperone NapD</fullName>
    </recommendedName>
    <alternativeName>
        <fullName evidence="4">NapA signal peptide-binding chaperone NapD</fullName>
    </alternativeName>
</protein>
<evidence type="ECO:0000313" key="6">
    <source>
        <dbReference type="Proteomes" id="UP000192408"/>
    </source>
</evidence>
<dbReference type="GO" id="GO:0005048">
    <property type="term" value="F:signal sequence binding"/>
    <property type="evidence" value="ECO:0007669"/>
    <property type="project" value="UniProtKB-UniRule"/>
</dbReference>
<evidence type="ECO:0000256" key="2">
    <source>
        <dbReference type="ARBA" id="ARBA00022490"/>
    </source>
</evidence>
<comment type="subcellular location">
    <subcellularLocation>
        <location evidence="1 4">Cytoplasm</location>
    </subcellularLocation>
</comment>
<accession>A0A1W1UEW4</accession>
<proteinExistence type="inferred from homology"/>
<evidence type="ECO:0000256" key="1">
    <source>
        <dbReference type="ARBA" id="ARBA00004496"/>
    </source>
</evidence>
<dbReference type="STRING" id="1122938.SAMN05660772_00432"/>
<dbReference type="RefSeq" id="WP_084255769.1">
    <property type="nucleotide sequence ID" value="NZ_FWWV01000002.1"/>
</dbReference>
<dbReference type="PANTHER" id="PTHR38603">
    <property type="entry name" value="CHAPERONE NAPD"/>
    <property type="match status" value="1"/>
</dbReference>
<comment type="function">
    <text evidence="4">Chaperone for NapA, the catalytic subunit of the periplasmic nitrate reductase. It binds directly and specifically to the twin-arginine signal peptide of NapA, preventing premature interaction with the Tat translocase and premature export.</text>
</comment>
<dbReference type="GO" id="GO:0051224">
    <property type="term" value="P:negative regulation of protein transport"/>
    <property type="evidence" value="ECO:0007669"/>
    <property type="project" value="UniProtKB-UniRule"/>
</dbReference>
<comment type="similarity">
    <text evidence="4">Belongs to the NapD family.</text>
</comment>
<dbReference type="PANTHER" id="PTHR38603:SF1">
    <property type="entry name" value="CHAPERONE NAPD"/>
    <property type="match status" value="1"/>
</dbReference>
<comment type="subunit">
    <text evidence="4">Interacts with the cytoplasmic NapA precursor.</text>
</comment>
<dbReference type="AlphaFoldDB" id="A0A1W1UEW4"/>
<evidence type="ECO:0000256" key="3">
    <source>
        <dbReference type="ARBA" id="ARBA00023186"/>
    </source>
</evidence>
<evidence type="ECO:0000256" key="4">
    <source>
        <dbReference type="HAMAP-Rule" id="MF_02200"/>
    </source>
</evidence>
<dbReference type="InterPro" id="IPR005623">
    <property type="entry name" value="Chaperone_NapD_NO3_reduct"/>
</dbReference>
<dbReference type="EMBL" id="FWWV01000002">
    <property type="protein sequence ID" value="SMB79600.1"/>
    <property type="molecule type" value="Genomic_DNA"/>
</dbReference>
<dbReference type="GO" id="GO:0005737">
    <property type="term" value="C:cytoplasm"/>
    <property type="evidence" value="ECO:0007669"/>
    <property type="project" value="UniProtKB-SubCell"/>
</dbReference>
<keyword evidence="2 4" id="KW-0963">Cytoplasm</keyword>
<sequence>MNTAVHTKEVTSKETAANTNIDNASEWHVCGVVVQCRPDDISAVKTALQQMEYTDITAVDQSAGKLVVVMESHHQGVLLDRMEAARNIKGVLALSLVYHQQAQD</sequence>
<organism evidence="5 6">
    <name type="scientific">Pasteurella testudinis DSM 23072</name>
    <dbReference type="NCBI Taxonomy" id="1122938"/>
    <lineage>
        <taxon>Bacteria</taxon>
        <taxon>Pseudomonadati</taxon>
        <taxon>Pseudomonadota</taxon>
        <taxon>Gammaproteobacteria</taxon>
        <taxon>Pasteurellales</taxon>
        <taxon>Pasteurellaceae</taxon>
        <taxon>Pasteurella</taxon>
    </lineage>
</organism>
<dbReference type="Gene3D" id="3.30.70.920">
    <property type="match status" value="1"/>
</dbReference>